<feature type="transmembrane region" description="Helical" evidence="14">
    <location>
        <begin position="86"/>
        <end position="107"/>
    </location>
</feature>
<feature type="transmembrane region" description="Helical" evidence="14">
    <location>
        <begin position="1034"/>
        <end position="1052"/>
    </location>
</feature>
<evidence type="ECO:0000256" key="9">
    <source>
        <dbReference type="ARBA" id="ARBA00022786"/>
    </source>
</evidence>
<keyword evidence="11 14" id="KW-1133">Transmembrane helix</keyword>
<dbReference type="SUPFAM" id="SSF57850">
    <property type="entry name" value="RING/U-box"/>
    <property type="match status" value="1"/>
</dbReference>
<dbReference type="GO" id="GO:0005789">
    <property type="term" value="C:endoplasmic reticulum membrane"/>
    <property type="evidence" value="ECO:0007669"/>
    <property type="project" value="TreeGrafter"/>
</dbReference>
<comment type="subcellular location">
    <subcellularLocation>
        <location evidence="2">Membrane</location>
        <topology evidence="2">Multi-pass membrane protein</topology>
    </subcellularLocation>
</comment>
<keyword evidence="12 14" id="KW-0472">Membrane</keyword>
<feature type="transmembrane region" description="Helical" evidence="14">
    <location>
        <begin position="661"/>
        <end position="687"/>
    </location>
</feature>
<comment type="caution">
    <text evidence="16">The sequence shown here is derived from an EMBL/GenBank/DDBJ whole genome shotgun (WGS) entry which is preliminary data.</text>
</comment>
<dbReference type="PANTHER" id="PTHR13145:SF0">
    <property type="entry name" value="E3 UBIQUITIN-PROTEIN LIGASE MARCHF6"/>
    <property type="match status" value="1"/>
</dbReference>
<keyword evidence="6 14" id="KW-0812">Transmembrane</keyword>
<evidence type="ECO:0000256" key="14">
    <source>
        <dbReference type="SAM" id="Phobius"/>
    </source>
</evidence>
<feature type="domain" description="RING-CH-type" evidence="15">
    <location>
        <begin position="1"/>
        <end position="58"/>
    </location>
</feature>
<sequence length="1546" mass="171390">MEQDHTVEAGDGTPEEPLFYPCKCSGSIKFVHQDCLMEWLSHSQKKHCELCKTPFRFTKLYDHNMPKTVPAYVFVSHIAKYIFRNILVWARAALVLMVWLVWLPYLMRRVWSALFWLSDEGLGPVWGRSDATSALASGTLSTSGAATCPSSPLSAESTTAATVKEIMSQVSRSAGSPTTTSLYGINITTDNPFYLGGSGIWDEATSHEVQSKATPIPTHQPTLLSDVKLLQKLSSASPALGGFAIDILEGQIITVLVIICFILIILVRDYVVQQQPDINMRAAFAAAENQDAHFTPNEDLAPGDADLFHGFEHEDDATSPHESSRQSSLPAHDSSGAAENYVRIYRQAQGDADEIRRIAREEHLEEELSYFLGIGKAQASRDQTEASAAETGESSNSGGLRRVSGWDWPKDGSEASGKGKTPVGNDFLTADGDQDHSSRPRSATDGPQVVGGVNPLGHNTCTLAESASSSAHGRTPSSSSSNDSIHSRTGTLERDALDAALETHRADDWETLSEFDAQTGEPQQHVDLDVPAEDLREVREHPPAAGFTQFVADFMWRDEQDAALALAEDHPQLLEQDQEVVAAAAAAGIDAEAEAIDDAEDLEGILELLGMRGPIAGLFQNALFCAFLVSITLFIGVFVPYNLGRLTIWVVANPIRPIRMIFSISSFVQDLAVLVGGLASTLVFGALNGLISFFRPEAPQLVMVRSLVQRSWALMENSGGRLRDSGMVDMSFCSAEELRNFSIVSHAALLTLKSQAALVLATIGKAILFVFGGQYSTKMAEIAPQAATASSLLWQALKDIPALFSIRSSWVIDFGTSETAVSLSPELASWGAMDRLWAILGGYIAMCVAAATYLGRGTPIAGRLGQEWEATLIDVLVQASGVMKVILIIGIEMLIFPLYCGLLLDVALLPLFEDTTIMSRAMFTVNYPLTSIFVHWFVGTGYMFHFALFVSMCRKIMRKGVLYFIRDPDDAEFHPVRDVLERNVTTQLRKILFSAFVYGALVIVCLGGVVWALSYGFQNVLPIYYSSNDPVLEFPIDLLFYNFLMPLAVKFFRPSDGLHAMYTWWFRKLARTLRLTWFLFGERRIDEEGTLELSSDSPSQALPLWKRLFLEVDGQAVVPKTWKDTFEGGHAKPSPPLSHERHRTLDTDKAQLVRTHQLIPDGRFVRAPASDQVKIPKGERVFFDVSELNVRQDDKPDRPATDLYSTNTYQFVYIPPNFRLRIFLFILFIWLFAAATGVGFTIIPLIFGRTLFRLFIPSDVRTNDIYAFSIGLYVLGSAFYLGWLSRDISSRAKAWLQDNAATLFNQETFQRVTAVAKRAAKLGYSYFFLLVVFPFMVSSLMELYLLIPLDTWMYGSTASNANDDAALHPRHTVRVMQSWTIGVIYLKLAARFVVHWHRDSRLAAAIRAVLRHGWLEPDVKVLTRAFVVPGLTLWLAAVFGPLMLAKMAIRYILGSDADTSTDAGVVLVYRFCFAAALLCAVALAIVRSILGVFRSWRVRIKDEAYLIGERLHNFTSPQQAMRETERERRRTRSSGLGRSLLENGYM</sequence>
<dbReference type="InterPro" id="IPR011016">
    <property type="entry name" value="Znf_RING-CH"/>
</dbReference>
<evidence type="ECO:0000313" key="16">
    <source>
        <dbReference type="EMBL" id="KAF3769685.1"/>
    </source>
</evidence>
<dbReference type="GeneID" id="63843459"/>
<feature type="transmembrane region" description="Helical" evidence="14">
    <location>
        <begin position="618"/>
        <end position="641"/>
    </location>
</feature>
<dbReference type="InterPro" id="IPR013083">
    <property type="entry name" value="Znf_RING/FYVE/PHD"/>
</dbReference>
<comment type="pathway">
    <text evidence="3">Protein modification; protein ubiquitination.</text>
</comment>
<dbReference type="InterPro" id="IPR057211">
    <property type="entry name" value="DUF7889"/>
</dbReference>
<proteinExistence type="predicted"/>
<dbReference type="GO" id="GO:0008270">
    <property type="term" value="F:zinc ion binding"/>
    <property type="evidence" value="ECO:0007669"/>
    <property type="project" value="UniProtKB-KW"/>
</dbReference>
<evidence type="ECO:0000256" key="2">
    <source>
        <dbReference type="ARBA" id="ARBA00004141"/>
    </source>
</evidence>
<evidence type="ECO:0000256" key="13">
    <source>
        <dbReference type="SAM" id="MobiDB-lite"/>
    </source>
</evidence>
<keyword evidence="17" id="KW-1185">Reference proteome</keyword>
<evidence type="ECO:0000256" key="3">
    <source>
        <dbReference type="ARBA" id="ARBA00004906"/>
    </source>
</evidence>
<dbReference type="GO" id="GO:0036503">
    <property type="term" value="P:ERAD pathway"/>
    <property type="evidence" value="ECO:0007669"/>
    <property type="project" value="TreeGrafter"/>
</dbReference>
<dbReference type="EMBL" id="MU032344">
    <property type="protein sequence ID" value="KAF3769685.1"/>
    <property type="molecule type" value="Genomic_DNA"/>
</dbReference>
<dbReference type="GO" id="GO:0061630">
    <property type="term" value="F:ubiquitin protein ligase activity"/>
    <property type="evidence" value="ECO:0007669"/>
    <property type="project" value="UniProtKB-EC"/>
</dbReference>
<feature type="compositionally biased region" description="Polar residues" evidence="13">
    <location>
        <begin position="457"/>
        <end position="476"/>
    </location>
</feature>
<keyword evidence="10" id="KW-0862">Zinc</keyword>
<gene>
    <name evidence="16" type="ORF">M406DRAFT_96511</name>
</gene>
<keyword evidence="5" id="KW-0808">Transferase</keyword>
<dbReference type="InterPro" id="IPR056521">
    <property type="entry name" value="MARCHF6-like_C"/>
</dbReference>
<dbReference type="OrthoDB" id="1108038at2759"/>
<comment type="catalytic activity">
    <reaction evidence="1">
        <text>S-ubiquitinyl-[E2 ubiquitin-conjugating enzyme]-L-cysteine + [acceptor protein]-L-lysine = [E2 ubiquitin-conjugating enzyme]-L-cysteine + N(6)-ubiquitinyl-[acceptor protein]-L-lysine.</text>
        <dbReference type="EC" id="2.3.2.27"/>
    </reaction>
</comment>
<evidence type="ECO:0000256" key="8">
    <source>
        <dbReference type="ARBA" id="ARBA00022771"/>
    </source>
</evidence>
<feature type="region of interest" description="Disordered" evidence="13">
    <location>
        <begin position="294"/>
        <end position="336"/>
    </location>
</feature>
<dbReference type="CDD" id="cd16702">
    <property type="entry name" value="RING_CH-C4HC3_MARCH6"/>
    <property type="match status" value="1"/>
</dbReference>
<feature type="transmembrane region" description="Helical" evidence="14">
    <location>
        <begin position="836"/>
        <end position="854"/>
    </location>
</feature>
<feature type="compositionally biased region" description="Basic and acidic residues" evidence="13">
    <location>
        <begin position="306"/>
        <end position="324"/>
    </location>
</feature>
<name>A0A9P5CU20_CRYP1</name>
<dbReference type="Gene3D" id="3.30.40.10">
    <property type="entry name" value="Zinc/RING finger domain, C3HC4 (zinc finger)"/>
    <property type="match status" value="1"/>
</dbReference>
<dbReference type="Pfam" id="PF12906">
    <property type="entry name" value="RINGv"/>
    <property type="match status" value="1"/>
</dbReference>
<evidence type="ECO:0000256" key="6">
    <source>
        <dbReference type="ARBA" id="ARBA00022692"/>
    </source>
</evidence>
<evidence type="ECO:0000256" key="1">
    <source>
        <dbReference type="ARBA" id="ARBA00000900"/>
    </source>
</evidence>
<evidence type="ECO:0000256" key="10">
    <source>
        <dbReference type="ARBA" id="ARBA00022833"/>
    </source>
</evidence>
<feature type="transmembrane region" description="Helical" evidence="14">
    <location>
        <begin position="1326"/>
        <end position="1347"/>
    </location>
</feature>
<feature type="transmembrane region" description="Helical" evidence="14">
    <location>
        <begin position="1265"/>
        <end position="1283"/>
    </location>
</feature>
<feature type="transmembrane region" description="Helical" evidence="14">
    <location>
        <begin position="885"/>
        <end position="912"/>
    </location>
</feature>
<feature type="transmembrane region" description="Helical" evidence="14">
    <location>
        <begin position="1464"/>
        <end position="1490"/>
    </location>
</feature>
<evidence type="ECO:0000313" key="17">
    <source>
        <dbReference type="Proteomes" id="UP000803844"/>
    </source>
</evidence>
<accession>A0A9P5CU20</accession>
<feature type="region of interest" description="Disordered" evidence="13">
    <location>
        <begin position="381"/>
        <end position="488"/>
    </location>
</feature>
<keyword evidence="8" id="KW-0863">Zinc-finger</keyword>
<feature type="transmembrane region" description="Helical" evidence="14">
    <location>
        <begin position="1421"/>
        <end position="1444"/>
    </location>
</feature>
<dbReference type="PANTHER" id="PTHR13145">
    <property type="entry name" value="SSM4 PROTEIN"/>
    <property type="match status" value="1"/>
</dbReference>
<feature type="transmembrane region" description="Helical" evidence="14">
    <location>
        <begin position="932"/>
        <end position="950"/>
    </location>
</feature>
<evidence type="ECO:0000256" key="11">
    <source>
        <dbReference type="ARBA" id="ARBA00022989"/>
    </source>
</evidence>
<feature type="transmembrane region" description="Helical" evidence="14">
    <location>
        <begin position="991"/>
        <end position="1014"/>
    </location>
</feature>
<dbReference type="Pfam" id="PF23113">
    <property type="entry name" value="MARCHF6_C"/>
    <property type="match status" value="1"/>
</dbReference>
<reference evidence="16" key="1">
    <citation type="journal article" date="2020" name="Phytopathology">
        <title>Genome sequence of the chestnut blight fungus Cryphonectria parasitica EP155: A fundamental resource for an archetypical invasive plant pathogen.</title>
        <authorList>
            <person name="Crouch J.A."/>
            <person name="Dawe A."/>
            <person name="Aerts A."/>
            <person name="Barry K."/>
            <person name="Churchill A.C.L."/>
            <person name="Grimwood J."/>
            <person name="Hillman B."/>
            <person name="Milgroom M.G."/>
            <person name="Pangilinan J."/>
            <person name="Smith M."/>
            <person name="Salamov A."/>
            <person name="Schmutz J."/>
            <person name="Yadav J."/>
            <person name="Grigoriev I.V."/>
            <person name="Nuss D."/>
        </authorList>
    </citation>
    <scope>NUCLEOTIDE SEQUENCE</scope>
    <source>
        <strain evidence="16">EP155</strain>
    </source>
</reference>
<evidence type="ECO:0000256" key="7">
    <source>
        <dbReference type="ARBA" id="ARBA00022723"/>
    </source>
</evidence>
<keyword evidence="7" id="KW-0479">Metal-binding</keyword>
<feature type="transmembrane region" description="Helical" evidence="14">
    <location>
        <begin position="252"/>
        <end position="271"/>
    </location>
</feature>
<dbReference type="Proteomes" id="UP000803844">
    <property type="component" value="Unassembled WGS sequence"/>
</dbReference>
<feature type="transmembrane region" description="Helical" evidence="14">
    <location>
        <begin position="1222"/>
        <end position="1245"/>
    </location>
</feature>
<feature type="transmembrane region" description="Helical" evidence="14">
    <location>
        <begin position="1376"/>
        <end position="1394"/>
    </location>
</feature>
<dbReference type="PROSITE" id="PS51292">
    <property type="entry name" value="ZF_RING_CH"/>
    <property type="match status" value="1"/>
</dbReference>
<feature type="transmembrane region" description="Helical" evidence="14">
    <location>
        <begin position="756"/>
        <end position="775"/>
    </location>
</feature>
<evidence type="ECO:0000256" key="5">
    <source>
        <dbReference type="ARBA" id="ARBA00022679"/>
    </source>
</evidence>
<evidence type="ECO:0000259" key="15">
    <source>
        <dbReference type="PROSITE" id="PS51292"/>
    </source>
</evidence>
<evidence type="ECO:0000256" key="12">
    <source>
        <dbReference type="ARBA" id="ARBA00023136"/>
    </source>
</evidence>
<dbReference type="RefSeq" id="XP_040780646.1">
    <property type="nucleotide sequence ID" value="XM_040926330.1"/>
</dbReference>
<evidence type="ECO:0000256" key="4">
    <source>
        <dbReference type="ARBA" id="ARBA00012483"/>
    </source>
</evidence>
<dbReference type="Pfam" id="PF25417">
    <property type="entry name" value="DUF7889"/>
    <property type="match status" value="1"/>
</dbReference>
<protein>
    <recommendedName>
        <fullName evidence="4">RING-type E3 ubiquitin transferase</fullName>
        <ecNumber evidence="4">2.3.2.27</ecNumber>
    </recommendedName>
</protein>
<dbReference type="EC" id="2.3.2.27" evidence="4"/>
<dbReference type="FunFam" id="3.30.40.10:FF:000287">
    <property type="entry name" value="RING finger membrane protein"/>
    <property type="match status" value="1"/>
</dbReference>
<keyword evidence="9" id="KW-0833">Ubl conjugation pathway</keyword>
<dbReference type="SMART" id="SM00744">
    <property type="entry name" value="RINGv"/>
    <property type="match status" value="1"/>
</dbReference>
<organism evidence="16 17">
    <name type="scientific">Cryphonectria parasitica (strain ATCC 38755 / EP155)</name>
    <dbReference type="NCBI Taxonomy" id="660469"/>
    <lineage>
        <taxon>Eukaryota</taxon>
        <taxon>Fungi</taxon>
        <taxon>Dikarya</taxon>
        <taxon>Ascomycota</taxon>
        <taxon>Pezizomycotina</taxon>
        <taxon>Sordariomycetes</taxon>
        <taxon>Sordariomycetidae</taxon>
        <taxon>Diaporthales</taxon>
        <taxon>Cryphonectriaceae</taxon>
        <taxon>Cryphonectria-Endothia species complex</taxon>
        <taxon>Cryphonectria</taxon>
    </lineage>
</organism>